<dbReference type="GO" id="GO:0016757">
    <property type="term" value="F:glycosyltransferase activity"/>
    <property type="evidence" value="ECO:0007669"/>
    <property type="project" value="UniProtKB-KW"/>
</dbReference>
<reference evidence="2" key="1">
    <citation type="journal article" date="2019" name="Int. J. Syst. Evol. Microbiol.">
        <title>The Global Catalogue of Microorganisms (GCM) 10K type strain sequencing project: providing services to taxonomists for standard genome sequencing and annotation.</title>
        <authorList>
            <consortium name="The Broad Institute Genomics Platform"/>
            <consortium name="The Broad Institute Genome Sequencing Center for Infectious Disease"/>
            <person name="Wu L."/>
            <person name="Ma J."/>
        </authorList>
    </citation>
    <scope>NUCLEOTIDE SEQUENCE [LARGE SCALE GENOMIC DNA]</scope>
    <source>
        <strain evidence="2">CCUG 60524</strain>
    </source>
</reference>
<dbReference type="EC" id="2.4.-.-" evidence="1"/>
<dbReference type="Pfam" id="PF13692">
    <property type="entry name" value="Glyco_trans_1_4"/>
    <property type="match status" value="1"/>
</dbReference>
<accession>A0ABW3ILU6</accession>
<sequence length="67" mass="6972">MARCALPRPRYDDGIPKRLAQHTAAGISIVALQGSAKVLGDGRTGMVVPNGNVDAFAEALVTLSKQP</sequence>
<gene>
    <name evidence="1" type="ORF">ACFQ2S_05295</name>
</gene>
<evidence type="ECO:0000313" key="2">
    <source>
        <dbReference type="Proteomes" id="UP001597108"/>
    </source>
</evidence>
<keyword evidence="2" id="KW-1185">Reference proteome</keyword>
<protein>
    <submittedName>
        <fullName evidence="1">Glycosyltransferase</fullName>
        <ecNumber evidence="1">2.4.-.-</ecNumber>
    </submittedName>
</protein>
<comment type="caution">
    <text evidence="1">The sequence shown here is derived from an EMBL/GenBank/DDBJ whole genome shotgun (WGS) entry which is preliminary data.</text>
</comment>
<keyword evidence="1" id="KW-0328">Glycosyltransferase</keyword>
<dbReference type="Proteomes" id="UP001597108">
    <property type="component" value="Unassembled WGS sequence"/>
</dbReference>
<proteinExistence type="predicted"/>
<evidence type="ECO:0000313" key="1">
    <source>
        <dbReference type="EMBL" id="MFD0979062.1"/>
    </source>
</evidence>
<organism evidence="1 2">
    <name type="scientific">Tropicimonas aquimaris</name>
    <dbReference type="NCBI Taxonomy" id="914152"/>
    <lineage>
        <taxon>Bacteria</taxon>
        <taxon>Pseudomonadati</taxon>
        <taxon>Pseudomonadota</taxon>
        <taxon>Alphaproteobacteria</taxon>
        <taxon>Rhodobacterales</taxon>
        <taxon>Roseobacteraceae</taxon>
        <taxon>Tropicimonas</taxon>
    </lineage>
</organism>
<name>A0ABW3ILU6_9RHOB</name>
<dbReference type="RefSeq" id="WP_386073634.1">
    <property type="nucleotide sequence ID" value="NZ_JBHTJT010000007.1"/>
</dbReference>
<dbReference type="EMBL" id="JBHTJT010000007">
    <property type="protein sequence ID" value="MFD0979062.1"/>
    <property type="molecule type" value="Genomic_DNA"/>
</dbReference>
<keyword evidence="1" id="KW-0808">Transferase</keyword>